<evidence type="ECO:0000259" key="10">
    <source>
        <dbReference type="Pfam" id="PF04290"/>
    </source>
</evidence>
<protein>
    <submittedName>
        <fullName evidence="11">Tripartite ATP-independent periplasmic transporter DctQ component</fullName>
    </submittedName>
</protein>
<evidence type="ECO:0000256" key="1">
    <source>
        <dbReference type="ARBA" id="ARBA00004429"/>
    </source>
</evidence>
<dbReference type="eggNOG" id="COG3090">
    <property type="taxonomic scope" value="Bacteria"/>
</dbReference>
<keyword evidence="5 9" id="KW-0812">Transmembrane</keyword>
<keyword evidence="6 9" id="KW-1133">Transmembrane helix</keyword>
<evidence type="ECO:0000313" key="11">
    <source>
        <dbReference type="EMBL" id="AER65771.1"/>
    </source>
</evidence>
<evidence type="ECO:0000256" key="5">
    <source>
        <dbReference type="ARBA" id="ARBA00022692"/>
    </source>
</evidence>
<keyword evidence="2" id="KW-0813">Transport</keyword>
<evidence type="ECO:0000256" key="8">
    <source>
        <dbReference type="ARBA" id="ARBA00038436"/>
    </source>
</evidence>
<evidence type="ECO:0000256" key="3">
    <source>
        <dbReference type="ARBA" id="ARBA00022475"/>
    </source>
</evidence>
<dbReference type="Pfam" id="PF04290">
    <property type="entry name" value="DctQ"/>
    <property type="match status" value="1"/>
</dbReference>
<keyword evidence="4" id="KW-0997">Cell inner membrane</keyword>
<dbReference type="HOGENOM" id="CLU_086356_2_1_0"/>
<dbReference type="KEGG" id="tli:Tlie_0025"/>
<keyword evidence="12" id="KW-1185">Reference proteome</keyword>
<evidence type="ECO:0000256" key="4">
    <source>
        <dbReference type="ARBA" id="ARBA00022519"/>
    </source>
</evidence>
<dbReference type="Proteomes" id="UP000005868">
    <property type="component" value="Chromosome"/>
</dbReference>
<dbReference type="GO" id="GO:0005886">
    <property type="term" value="C:plasma membrane"/>
    <property type="evidence" value="ECO:0007669"/>
    <property type="project" value="UniProtKB-SubCell"/>
</dbReference>
<dbReference type="EMBL" id="CP003096">
    <property type="protein sequence ID" value="AER65771.1"/>
    <property type="molecule type" value="Genomic_DNA"/>
</dbReference>
<sequence length="161" mass="18900">MDKLGKMISLLILPLIAIIVYSSLKGFFLNRTPIWTFEVSIFLFGCFFMLGAAYCHMLNNHVSVDVVNHYLPPKWRRIFGIFGEIVVLFVVLVMIYLSVPTAIRSTIMKERSTHQTPFNPQVWWYRWVIPISCALMSWQSFKNMMRLIFQRPDDMENEKGV</sequence>
<feature type="transmembrane region" description="Helical" evidence="9">
    <location>
        <begin position="123"/>
        <end position="141"/>
    </location>
</feature>
<feature type="transmembrane region" description="Helical" evidence="9">
    <location>
        <begin position="7"/>
        <end position="28"/>
    </location>
</feature>
<dbReference type="AlphaFoldDB" id="G7V5E4"/>
<keyword evidence="3" id="KW-1003">Cell membrane</keyword>
<evidence type="ECO:0000256" key="7">
    <source>
        <dbReference type="ARBA" id="ARBA00023136"/>
    </source>
</evidence>
<proteinExistence type="inferred from homology"/>
<dbReference type="PANTHER" id="PTHR35011">
    <property type="entry name" value="2,3-DIKETO-L-GULONATE TRAP TRANSPORTER SMALL PERMEASE PROTEIN YIAM"/>
    <property type="match status" value="1"/>
</dbReference>
<gene>
    <name evidence="11" type="ordered locus">Tlie_0025</name>
</gene>
<reference evidence="12" key="1">
    <citation type="submission" date="2011-10" db="EMBL/GenBank/DDBJ databases">
        <title>The complete genome of chromosome of Thermovirga lienii DSM 17291.</title>
        <authorList>
            <consortium name="US DOE Joint Genome Institute (JGI-PGF)"/>
            <person name="Lucas S."/>
            <person name="Copeland A."/>
            <person name="Lapidus A."/>
            <person name="Glavina del Rio T."/>
            <person name="Dalin E."/>
            <person name="Tice H."/>
            <person name="Bruce D."/>
            <person name="Goodwin L."/>
            <person name="Pitluck S."/>
            <person name="Peters L."/>
            <person name="Mikhailova N."/>
            <person name="Saunders E."/>
            <person name="Kyrpides N."/>
            <person name="Mavromatis K."/>
            <person name="Ivanova N."/>
            <person name="Last F.I."/>
            <person name="Brettin T."/>
            <person name="Detter J.C."/>
            <person name="Han C."/>
            <person name="Larimer F."/>
            <person name="Land M."/>
            <person name="Hauser L."/>
            <person name="Markowitz V."/>
            <person name="Cheng J.-F."/>
            <person name="Hugenholtz P."/>
            <person name="Woyke T."/>
            <person name="Wu D."/>
            <person name="Spring S."/>
            <person name="Schroeder M."/>
            <person name="Brambilla E.-M."/>
            <person name="Klenk H.-P."/>
            <person name="Eisen J.A."/>
        </authorList>
    </citation>
    <scope>NUCLEOTIDE SEQUENCE [LARGE SCALE GENOMIC DNA]</scope>
    <source>
        <strain evidence="12">ATCC BAA-1197 / DSM 17291 / Cas60314</strain>
    </source>
</reference>
<feature type="transmembrane region" description="Helical" evidence="9">
    <location>
        <begin position="34"/>
        <end position="57"/>
    </location>
</feature>
<evidence type="ECO:0000256" key="2">
    <source>
        <dbReference type="ARBA" id="ARBA00022448"/>
    </source>
</evidence>
<evidence type="ECO:0000256" key="6">
    <source>
        <dbReference type="ARBA" id="ARBA00022989"/>
    </source>
</evidence>
<feature type="transmembrane region" description="Helical" evidence="9">
    <location>
        <begin position="78"/>
        <end position="103"/>
    </location>
</feature>
<comment type="subcellular location">
    <subcellularLocation>
        <location evidence="1">Cell inner membrane</location>
        <topology evidence="1">Multi-pass membrane protein</topology>
    </subcellularLocation>
</comment>
<organism evidence="11 12">
    <name type="scientific">Thermovirga lienii (strain ATCC BAA-1197 / DSM 17291 / Cas60314)</name>
    <dbReference type="NCBI Taxonomy" id="580340"/>
    <lineage>
        <taxon>Bacteria</taxon>
        <taxon>Thermotogati</taxon>
        <taxon>Synergistota</taxon>
        <taxon>Synergistia</taxon>
        <taxon>Synergistales</taxon>
        <taxon>Thermovirgaceae</taxon>
        <taxon>Thermovirga</taxon>
    </lineage>
</organism>
<evidence type="ECO:0000313" key="12">
    <source>
        <dbReference type="Proteomes" id="UP000005868"/>
    </source>
</evidence>
<reference evidence="11 12" key="2">
    <citation type="journal article" date="2012" name="Stand. Genomic Sci.">
        <title>Genome sequence of the moderately thermophilic, amino-acid-degrading and sulfur-reducing bacterium Thermovirga lienii type strain (Cas60314(T)).</title>
        <authorList>
            <person name="Goker M."/>
            <person name="Saunders E."/>
            <person name="Lapidus A."/>
            <person name="Nolan M."/>
            <person name="Lucas S."/>
            <person name="Hammon N."/>
            <person name="Deshpande S."/>
            <person name="Cheng J.F."/>
            <person name="Han C."/>
            <person name="Tapia R."/>
            <person name="Goodwin L.A."/>
            <person name="Pitluck S."/>
            <person name="Liolios K."/>
            <person name="Mavromatis K."/>
            <person name="Pagani I."/>
            <person name="Ivanova N."/>
            <person name="Mikhailova N."/>
            <person name="Pati A."/>
            <person name="Chen A."/>
            <person name="Palaniappan K."/>
            <person name="Land M."/>
            <person name="Chang Y.J."/>
            <person name="Jeffries C.D."/>
            <person name="Brambilla E.M."/>
            <person name="Rohde M."/>
            <person name="Spring S."/>
            <person name="Detter J.C."/>
            <person name="Woyke T."/>
            <person name="Bristow J."/>
            <person name="Eisen J.A."/>
            <person name="Markowitz V."/>
            <person name="Hugenholtz P."/>
            <person name="Kyrpides N.C."/>
            <person name="Klenk H.P."/>
        </authorList>
    </citation>
    <scope>NUCLEOTIDE SEQUENCE [LARGE SCALE GENOMIC DNA]</scope>
    <source>
        <strain evidence="12">ATCC BAA-1197 / DSM 17291 / Cas60314</strain>
    </source>
</reference>
<dbReference type="STRING" id="580340.Tlie_0025"/>
<dbReference type="PANTHER" id="PTHR35011:SF4">
    <property type="entry name" value="SLL1102 PROTEIN"/>
    <property type="match status" value="1"/>
</dbReference>
<dbReference type="InterPro" id="IPR055348">
    <property type="entry name" value="DctQ"/>
</dbReference>
<dbReference type="InterPro" id="IPR007387">
    <property type="entry name" value="TRAP_DctQ"/>
</dbReference>
<keyword evidence="7 9" id="KW-0472">Membrane</keyword>
<dbReference type="OrthoDB" id="63744at2"/>
<comment type="similarity">
    <text evidence="8">Belongs to the TRAP transporter small permease family.</text>
</comment>
<feature type="domain" description="Tripartite ATP-independent periplasmic transporters DctQ component" evidence="10">
    <location>
        <begin position="16"/>
        <end position="148"/>
    </location>
</feature>
<accession>G7V5E4</accession>
<evidence type="ECO:0000256" key="9">
    <source>
        <dbReference type="SAM" id="Phobius"/>
    </source>
</evidence>
<name>G7V5E4_THELD</name>